<comment type="catalytic activity">
    <reaction evidence="12">
        <text>ssDNA + n NTP = ssDNA/pppN(pN)n-1 hybrid + (n-1) diphosphate.</text>
        <dbReference type="EC" id="2.7.7.101"/>
    </reaction>
</comment>
<dbReference type="InterPro" id="IPR037068">
    <property type="entry name" value="DNA_primase_core_N_sf"/>
</dbReference>
<keyword evidence="2 12" id="KW-0639">Primosome</keyword>
<keyword evidence="1 12" id="KW-0240">DNA-directed RNA polymerase</keyword>
<evidence type="ECO:0000256" key="3">
    <source>
        <dbReference type="ARBA" id="ARBA00022679"/>
    </source>
</evidence>
<feature type="domain" description="Toprim" evidence="15">
    <location>
        <begin position="274"/>
        <end position="355"/>
    </location>
</feature>
<keyword evidence="6 12" id="KW-0479">Metal-binding</keyword>
<evidence type="ECO:0000256" key="8">
    <source>
        <dbReference type="ARBA" id="ARBA00022833"/>
    </source>
</evidence>
<dbReference type="Gene3D" id="3.90.980.10">
    <property type="entry name" value="DNA primase, catalytic core, N-terminal domain"/>
    <property type="match status" value="1"/>
</dbReference>
<dbReference type="PIRSF" id="PIRSF002811">
    <property type="entry name" value="DnaG"/>
    <property type="match status" value="1"/>
</dbReference>
<dbReference type="Proteomes" id="UP000709672">
    <property type="component" value="Unassembled WGS sequence"/>
</dbReference>
<dbReference type="NCBIfam" id="TIGR01391">
    <property type="entry name" value="dnaG"/>
    <property type="match status" value="1"/>
</dbReference>
<dbReference type="FunFam" id="3.90.580.10:FF:000001">
    <property type="entry name" value="DNA primase"/>
    <property type="match status" value="1"/>
</dbReference>
<dbReference type="GO" id="GO:0008270">
    <property type="term" value="F:zinc ion binding"/>
    <property type="evidence" value="ECO:0007669"/>
    <property type="project" value="UniProtKB-UniRule"/>
</dbReference>
<evidence type="ECO:0000256" key="7">
    <source>
        <dbReference type="ARBA" id="ARBA00022771"/>
    </source>
</evidence>
<evidence type="ECO:0000259" key="15">
    <source>
        <dbReference type="PROSITE" id="PS50880"/>
    </source>
</evidence>
<comment type="cofactor">
    <cofactor evidence="12 13 14">
        <name>Zn(2+)</name>
        <dbReference type="ChEBI" id="CHEBI:29105"/>
    </cofactor>
    <text evidence="12 13 14">Binds 1 zinc ion per monomer.</text>
</comment>
<evidence type="ECO:0000256" key="9">
    <source>
        <dbReference type="ARBA" id="ARBA00022842"/>
    </source>
</evidence>
<dbReference type="PROSITE" id="PS50880">
    <property type="entry name" value="TOPRIM"/>
    <property type="match status" value="1"/>
</dbReference>
<keyword evidence="7 12" id="KW-0863">Zinc-finger</keyword>
<dbReference type="CDD" id="cd03364">
    <property type="entry name" value="TOPRIM_DnaG_primases"/>
    <property type="match status" value="1"/>
</dbReference>
<accession>A0A932DSI0</accession>
<evidence type="ECO:0000256" key="5">
    <source>
        <dbReference type="ARBA" id="ARBA00022705"/>
    </source>
</evidence>
<dbReference type="SUPFAM" id="SSF57783">
    <property type="entry name" value="Zinc beta-ribbon"/>
    <property type="match status" value="1"/>
</dbReference>
<evidence type="ECO:0000256" key="4">
    <source>
        <dbReference type="ARBA" id="ARBA00022695"/>
    </source>
</evidence>
<evidence type="ECO:0000256" key="2">
    <source>
        <dbReference type="ARBA" id="ARBA00022515"/>
    </source>
</evidence>
<dbReference type="Pfam" id="PF13155">
    <property type="entry name" value="Toprim_2"/>
    <property type="match status" value="1"/>
</dbReference>
<comment type="function">
    <text evidence="12 13">RNA polymerase that catalyzes the synthesis of short RNA molecules used as primers for DNA polymerase during DNA replication.</text>
</comment>
<evidence type="ECO:0000256" key="14">
    <source>
        <dbReference type="PIRSR" id="PIRSR002811-1"/>
    </source>
</evidence>
<keyword evidence="4 12" id="KW-0548">Nucleotidyltransferase</keyword>
<dbReference type="Gene3D" id="3.40.1360.10">
    <property type="match status" value="1"/>
</dbReference>
<comment type="caution">
    <text evidence="16">The sequence shown here is derived from an EMBL/GenBank/DDBJ whole genome shotgun (WGS) entry which is preliminary data.</text>
</comment>
<dbReference type="GO" id="GO:0003677">
    <property type="term" value="F:DNA binding"/>
    <property type="evidence" value="ECO:0007669"/>
    <property type="project" value="UniProtKB-KW"/>
</dbReference>
<gene>
    <name evidence="12" type="primary">dnaG</name>
    <name evidence="16" type="ORF">HYV66_01705</name>
</gene>
<dbReference type="HAMAP" id="MF_00974">
    <property type="entry name" value="DNA_primase_DnaG"/>
    <property type="match status" value="1"/>
</dbReference>
<keyword evidence="5 12" id="KW-0235">DNA replication</keyword>
<comment type="subunit">
    <text evidence="12">Monomer. Interacts with DnaB.</text>
</comment>
<dbReference type="InterPro" id="IPR050219">
    <property type="entry name" value="DnaG_primase"/>
</dbReference>
<dbReference type="AlphaFoldDB" id="A0A932DSI0"/>
<evidence type="ECO:0000256" key="11">
    <source>
        <dbReference type="ARBA" id="ARBA00023163"/>
    </source>
</evidence>
<dbReference type="InterPro" id="IPR034151">
    <property type="entry name" value="TOPRIM_DnaG_bac"/>
</dbReference>
<dbReference type="GO" id="GO:1990077">
    <property type="term" value="C:primosome complex"/>
    <property type="evidence" value="ECO:0007669"/>
    <property type="project" value="UniProtKB-KW"/>
</dbReference>
<evidence type="ECO:0000256" key="12">
    <source>
        <dbReference type="HAMAP-Rule" id="MF_00974"/>
    </source>
</evidence>
<dbReference type="GO" id="GO:0003899">
    <property type="term" value="F:DNA-directed RNA polymerase activity"/>
    <property type="evidence" value="ECO:0007669"/>
    <property type="project" value="UniProtKB-UniRule"/>
</dbReference>
<dbReference type="Pfam" id="PF01807">
    <property type="entry name" value="Zn_ribbon_DnaG"/>
    <property type="match status" value="1"/>
</dbReference>
<dbReference type="Pfam" id="PF08275">
    <property type="entry name" value="DNAG_N"/>
    <property type="match status" value="1"/>
</dbReference>
<dbReference type="InterPro" id="IPR036977">
    <property type="entry name" value="DNA_primase_Znf_CHC2"/>
</dbReference>
<organism evidence="16 17">
    <name type="scientific">Candidatus Sungiibacteriota bacterium</name>
    <dbReference type="NCBI Taxonomy" id="2750080"/>
    <lineage>
        <taxon>Bacteria</taxon>
        <taxon>Candidatus Sungiibacteriota</taxon>
    </lineage>
</organism>
<name>A0A932DSI0_9BACT</name>
<dbReference type="InterPro" id="IPR030846">
    <property type="entry name" value="DnaG_bac"/>
</dbReference>
<dbReference type="EC" id="2.7.7.101" evidence="12"/>
<evidence type="ECO:0000256" key="10">
    <source>
        <dbReference type="ARBA" id="ARBA00023125"/>
    </source>
</evidence>
<keyword evidence="11 12" id="KW-0804">Transcription</keyword>
<dbReference type="Gene3D" id="3.90.580.10">
    <property type="entry name" value="Zinc finger, CHC2-type domain"/>
    <property type="match status" value="1"/>
</dbReference>
<dbReference type="SMART" id="SM00493">
    <property type="entry name" value="TOPRIM"/>
    <property type="match status" value="1"/>
</dbReference>
<protein>
    <recommendedName>
        <fullName evidence="12 13">DNA primase</fullName>
        <ecNumber evidence="12">2.7.7.101</ecNumber>
    </recommendedName>
</protein>
<evidence type="ECO:0000313" key="17">
    <source>
        <dbReference type="Proteomes" id="UP000709672"/>
    </source>
</evidence>
<keyword evidence="3 12" id="KW-0808">Transferase</keyword>
<comment type="domain">
    <text evidence="12">Contains an N-terminal zinc-binding domain, a central core domain that contains the primase activity, and a C-terminal DnaB-binding domain.</text>
</comment>
<dbReference type="InterPro" id="IPR013264">
    <property type="entry name" value="DNAG_N"/>
</dbReference>
<proteinExistence type="inferred from homology"/>
<comment type="similarity">
    <text evidence="12 13">Belongs to the DnaG primase family.</text>
</comment>
<dbReference type="SUPFAM" id="SSF56731">
    <property type="entry name" value="DNA primase core"/>
    <property type="match status" value="1"/>
</dbReference>
<dbReference type="GO" id="GO:0005737">
    <property type="term" value="C:cytoplasm"/>
    <property type="evidence" value="ECO:0007669"/>
    <property type="project" value="TreeGrafter"/>
</dbReference>
<dbReference type="InterPro" id="IPR006295">
    <property type="entry name" value="DNA_primase_DnaG"/>
</dbReference>
<dbReference type="EMBL" id="JACPHQ010000020">
    <property type="protein sequence ID" value="MBI2465927.1"/>
    <property type="molecule type" value="Genomic_DNA"/>
</dbReference>
<dbReference type="PANTHER" id="PTHR30313:SF2">
    <property type="entry name" value="DNA PRIMASE"/>
    <property type="match status" value="1"/>
</dbReference>
<evidence type="ECO:0000256" key="13">
    <source>
        <dbReference type="PIRNR" id="PIRNR002811"/>
    </source>
</evidence>
<evidence type="ECO:0000256" key="6">
    <source>
        <dbReference type="ARBA" id="ARBA00022723"/>
    </source>
</evidence>
<dbReference type="GO" id="GO:0006269">
    <property type="term" value="P:DNA replication, synthesis of primer"/>
    <property type="evidence" value="ECO:0007669"/>
    <property type="project" value="UniProtKB-UniRule"/>
</dbReference>
<dbReference type="SMART" id="SM00400">
    <property type="entry name" value="ZnF_CHCC"/>
    <property type="match status" value="1"/>
</dbReference>
<feature type="zinc finger region" description="CHC2-type" evidence="12 14">
    <location>
        <begin position="35"/>
        <end position="59"/>
    </location>
</feature>
<evidence type="ECO:0000256" key="1">
    <source>
        <dbReference type="ARBA" id="ARBA00022478"/>
    </source>
</evidence>
<dbReference type="GO" id="GO:0000428">
    <property type="term" value="C:DNA-directed RNA polymerase complex"/>
    <property type="evidence" value="ECO:0007669"/>
    <property type="project" value="UniProtKB-KW"/>
</dbReference>
<dbReference type="InterPro" id="IPR006171">
    <property type="entry name" value="TOPRIM_dom"/>
</dbReference>
<keyword evidence="10 12" id="KW-0238">DNA-binding</keyword>
<evidence type="ECO:0000313" key="16">
    <source>
        <dbReference type="EMBL" id="MBI2465927.1"/>
    </source>
</evidence>
<reference evidence="16" key="1">
    <citation type="submission" date="2020-07" db="EMBL/GenBank/DDBJ databases">
        <title>Huge and variable diversity of episymbiotic CPR bacteria and DPANN archaea in groundwater ecosystems.</title>
        <authorList>
            <person name="He C.Y."/>
            <person name="Keren R."/>
            <person name="Whittaker M."/>
            <person name="Farag I.F."/>
            <person name="Doudna J."/>
            <person name="Cate J.H.D."/>
            <person name="Banfield J.F."/>
        </authorList>
    </citation>
    <scope>NUCLEOTIDE SEQUENCE</scope>
    <source>
        <strain evidence="16">NC_groundwater_418_Ag_B-0.1um_45_10</strain>
    </source>
</reference>
<keyword evidence="8 12" id="KW-0862">Zinc</keyword>
<dbReference type="InterPro" id="IPR002694">
    <property type="entry name" value="Znf_CHC2"/>
</dbReference>
<sequence length="575" mass="64286">MVSQVEEIKNRLDVAEVIQGYLKLQKAGAYWKGLCPFHNEKTPSFVVTPGRQMWHCFGCGEGGDIFSFISKMEGLEFPDVLRLLAERAGVKLAKQDPQLNSQRKRMYEICELSAKFFERQLMSQTGRQAAGYLKDRGLTPESVKDFRIGWAPDTWQSLTNFLNAEGYDDKEIESAGLTVKSGVTENLIRVDPRLDQRQSAPERYHDRFRHRIIFPIANSQGQVVGFTGRIFEKIKSQTVHADAGKYVNTPGTILYDKSQLLYGLDKARTYFKDIGCILVEGTLDVIMSHQAGVKNAVATCGTALTVAHTRIIKRYTEKLNLAFDADEAGDNALKKGVVLAMSAGLNVSVISIPLGKDTADAVKEDPDSWLKVAANPVPYLEHIMNRSLRSFTGTLEAKRIVLSNVLPFIKSIVSPLEKDYWLEELSRRAEVGKEILAAEIKHLPVQDSGSSQPAGVLASKPEGRHNLAGLRQEEYLLSLLIRYPDLKSRLGDEEMELFSRPELFSLAKRLAADSGKTIPDTTPSSIVLMSEMLVDFNIDPEVEFVQTLKSLKKQFCLKSSAKVPKNYLSYEKKQT</sequence>
<dbReference type="PANTHER" id="PTHR30313">
    <property type="entry name" value="DNA PRIMASE"/>
    <property type="match status" value="1"/>
</dbReference>
<keyword evidence="9" id="KW-0460">Magnesium</keyword>